<dbReference type="Proteomes" id="UP000319263">
    <property type="component" value="Chromosome"/>
</dbReference>
<evidence type="ECO:0000256" key="19">
    <source>
        <dbReference type="HAMAP-Rule" id="MF_00719"/>
    </source>
</evidence>
<dbReference type="KEGG" id="mik:FOE78_15965"/>
<comment type="catalytic activity">
    <reaction evidence="17 19">
        <text>alpha-ribazole + adenosylcob(III)inamide-GDP = adenosylcob(III)alamin + GMP + H(+)</text>
        <dbReference type="Rhea" id="RHEA:16049"/>
        <dbReference type="ChEBI" id="CHEBI:10329"/>
        <dbReference type="ChEBI" id="CHEBI:15378"/>
        <dbReference type="ChEBI" id="CHEBI:18408"/>
        <dbReference type="ChEBI" id="CHEBI:58115"/>
        <dbReference type="ChEBI" id="CHEBI:60487"/>
        <dbReference type="EC" id="2.7.8.26"/>
    </reaction>
</comment>
<dbReference type="GO" id="GO:0051073">
    <property type="term" value="F:adenosylcobinamide-GDP ribazoletransferase activity"/>
    <property type="evidence" value="ECO:0007669"/>
    <property type="project" value="UniProtKB-UniRule"/>
</dbReference>
<evidence type="ECO:0000256" key="10">
    <source>
        <dbReference type="ARBA" id="ARBA00022692"/>
    </source>
</evidence>
<keyword evidence="9 19" id="KW-0808">Transferase</keyword>
<keyword evidence="11 19" id="KW-0460">Magnesium</keyword>
<evidence type="ECO:0000256" key="12">
    <source>
        <dbReference type="ARBA" id="ARBA00022989"/>
    </source>
</evidence>
<dbReference type="Pfam" id="PF02654">
    <property type="entry name" value="CobS"/>
    <property type="match status" value="1"/>
</dbReference>
<evidence type="ECO:0000256" key="8">
    <source>
        <dbReference type="ARBA" id="ARBA00022573"/>
    </source>
</evidence>
<evidence type="ECO:0000256" key="9">
    <source>
        <dbReference type="ARBA" id="ARBA00022679"/>
    </source>
</evidence>
<evidence type="ECO:0000256" key="6">
    <source>
        <dbReference type="ARBA" id="ARBA00015850"/>
    </source>
</evidence>
<keyword evidence="7 19" id="KW-1003">Cell membrane</keyword>
<evidence type="ECO:0000256" key="3">
    <source>
        <dbReference type="ARBA" id="ARBA00004663"/>
    </source>
</evidence>
<keyword evidence="21" id="KW-1185">Reference proteome</keyword>
<accession>A0A516Q5Z3</accession>
<keyword evidence="10 19" id="KW-0812">Transmembrane</keyword>
<comment type="function">
    <text evidence="14 19">Joins adenosylcobinamide-GDP and alpha-ribazole to generate adenosylcobalamin (Ado-cobalamin). Also synthesizes adenosylcobalamin 5'-phosphate from adenosylcobinamide-GDP and alpha-ribazole 5'-phosphate.</text>
</comment>
<comment type="subcellular location">
    <subcellularLocation>
        <location evidence="2 19">Cell membrane</location>
        <topology evidence="2 19">Multi-pass membrane protein</topology>
    </subcellularLocation>
</comment>
<evidence type="ECO:0000256" key="4">
    <source>
        <dbReference type="ARBA" id="ARBA00010561"/>
    </source>
</evidence>
<dbReference type="GO" id="GO:0005886">
    <property type="term" value="C:plasma membrane"/>
    <property type="evidence" value="ECO:0007669"/>
    <property type="project" value="UniProtKB-SubCell"/>
</dbReference>
<dbReference type="EC" id="2.7.8.26" evidence="5 19"/>
<evidence type="ECO:0000256" key="15">
    <source>
        <dbReference type="ARBA" id="ARBA00032605"/>
    </source>
</evidence>
<dbReference type="PANTHER" id="PTHR34148:SF1">
    <property type="entry name" value="ADENOSYLCOBINAMIDE-GDP RIBAZOLETRANSFERASE"/>
    <property type="match status" value="1"/>
</dbReference>
<evidence type="ECO:0000256" key="1">
    <source>
        <dbReference type="ARBA" id="ARBA00001946"/>
    </source>
</evidence>
<gene>
    <name evidence="19" type="primary">cobS</name>
    <name evidence="20" type="ORF">FOE78_15965</name>
</gene>
<dbReference type="UniPathway" id="UPA00148">
    <property type="reaction ID" value="UER00238"/>
</dbReference>
<dbReference type="OrthoDB" id="9794223at2"/>
<feature type="transmembrane region" description="Helical" evidence="19">
    <location>
        <begin position="204"/>
        <end position="225"/>
    </location>
</feature>
<name>A0A516Q5Z3_9ACTN</name>
<feature type="transmembrane region" description="Helical" evidence="19">
    <location>
        <begin position="31"/>
        <end position="54"/>
    </location>
</feature>
<dbReference type="EMBL" id="CP041692">
    <property type="protein sequence ID" value="QDP98843.1"/>
    <property type="molecule type" value="Genomic_DNA"/>
</dbReference>
<proteinExistence type="inferred from homology"/>
<evidence type="ECO:0000256" key="2">
    <source>
        <dbReference type="ARBA" id="ARBA00004651"/>
    </source>
</evidence>
<comment type="pathway">
    <text evidence="3 19">Cofactor biosynthesis; adenosylcobalamin biosynthesis; adenosylcobalamin from cob(II)yrinate a,c-diamide: step 7/7.</text>
</comment>
<dbReference type="HAMAP" id="MF_00719">
    <property type="entry name" value="CobS"/>
    <property type="match status" value="1"/>
</dbReference>
<evidence type="ECO:0000256" key="11">
    <source>
        <dbReference type="ARBA" id="ARBA00022842"/>
    </source>
</evidence>
<evidence type="ECO:0000313" key="20">
    <source>
        <dbReference type="EMBL" id="QDP98843.1"/>
    </source>
</evidence>
<comment type="cofactor">
    <cofactor evidence="1 19">
        <name>Mg(2+)</name>
        <dbReference type="ChEBI" id="CHEBI:18420"/>
    </cofactor>
</comment>
<protein>
    <recommendedName>
        <fullName evidence="6 19">Adenosylcobinamide-GDP ribazoletransferase</fullName>
        <ecNumber evidence="5 19">2.7.8.26</ecNumber>
    </recommendedName>
    <alternativeName>
        <fullName evidence="16 19">Cobalamin synthase</fullName>
    </alternativeName>
    <alternativeName>
        <fullName evidence="15 19">Cobalamin-5'-phosphate synthase</fullName>
    </alternativeName>
</protein>
<dbReference type="InterPro" id="IPR003805">
    <property type="entry name" value="CobS"/>
</dbReference>
<evidence type="ECO:0000256" key="7">
    <source>
        <dbReference type="ARBA" id="ARBA00022475"/>
    </source>
</evidence>
<feature type="transmembrane region" description="Helical" evidence="19">
    <location>
        <begin position="138"/>
        <end position="157"/>
    </location>
</feature>
<evidence type="ECO:0000256" key="13">
    <source>
        <dbReference type="ARBA" id="ARBA00023136"/>
    </source>
</evidence>
<feature type="transmembrane region" description="Helical" evidence="19">
    <location>
        <begin position="169"/>
        <end position="198"/>
    </location>
</feature>
<evidence type="ECO:0000256" key="18">
    <source>
        <dbReference type="ARBA" id="ARBA00049504"/>
    </source>
</evidence>
<comment type="catalytic activity">
    <reaction evidence="18 19">
        <text>alpha-ribazole 5'-phosphate + adenosylcob(III)inamide-GDP = adenosylcob(III)alamin 5'-phosphate + GMP + H(+)</text>
        <dbReference type="Rhea" id="RHEA:23560"/>
        <dbReference type="ChEBI" id="CHEBI:15378"/>
        <dbReference type="ChEBI" id="CHEBI:57918"/>
        <dbReference type="ChEBI" id="CHEBI:58115"/>
        <dbReference type="ChEBI" id="CHEBI:60487"/>
        <dbReference type="ChEBI" id="CHEBI:60493"/>
        <dbReference type="EC" id="2.7.8.26"/>
    </reaction>
</comment>
<dbReference type="AlphaFoldDB" id="A0A516Q5Z3"/>
<reference evidence="20 21" key="1">
    <citation type="submission" date="2019-07" db="EMBL/GenBank/DDBJ databases">
        <title>Microlunatus dokdonensis sp. nov. isolated from the rhizospheric soil of the wild plant Elymus tsukushiensis.</title>
        <authorList>
            <person name="Ghim S.-Y."/>
            <person name="Hwang Y.-J."/>
            <person name="Son J.-S."/>
            <person name="Shin J.-H."/>
        </authorList>
    </citation>
    <scope>NUCLEOTIDE SEQUENCE [LARGE SCALE GENOMIC DNA]</scope>
    <source>
        <strain evidence="20 21">KUDC0627</strain>
    </source>
</reference>
<comment type="similarity">
    <text evidence="4 19">Belongs to the CobS family.</text>
</comment>
<evidence type="ECO:0000256" key="5">
    <source>
        <dbReference type="ARBA" id="ARBA00013200"/>
    </source>
</evidence>
<dbReference type="GO" id="GO:0009236">
    <property type="term" value="P:cobalamin biosynthetic process"/>
    <property type="evidence" value="ECO:0007669"/>
    <property type="project" value="UniProtKB-UniRule"/>
</dbReference>
<keyword evidence="8 19" id="KW-0169">Cobalamin biosynthesis</keyword>
<keyword evidence="12 19" id="KW-1133">Transmembrane helix</keyword>
<evidence type="ECO:0000313" key="21">
    <source>
        <dbReference type="Proteomes" id="UP000319263"/>
    </source>
</evidence>
<dbReference type="PANTHER" id="PTHR34148">
    <property type="entry name" value="ADENOSYLCOBINAMIDE-GDP RIBAZOLETRANSFERASE"/>
    <property type="match status" value="1"/>
</dbReference>
<feature type="transmembrane region" description="Helical" evidence="19">
    <location>
        <begin position="109"/>
        <end position="132"/>
    </location>
</feature>
<organism evidence="20 21">
    <name type="scientific">Microlunatus elymi</name>
    <dbReference type="NCBI Taxonomy" id="2596828"/>
    <lineage>
        <taxon>Bacteria</taxon>
        <taxon>Bacillati</taxon>
        <taxon>Actinomycetota</taxon>
        <taxon>Actinomycetes</taxon>
        <taxon>Propionibacteriales</taxon>
        <taxon>Propionibacteriaceae</taxon>
        <taxon>Microlunatus</taxon>
    </lineage>
</organism>
<dbReference type="GO" id="GO:0008818">
    <property type="term" value="F:cobalamin 5'-phosphate synthase activity"/>
    <property type="evidence" value="ECO:0007669"/>
    <property type="project" value="UniProtKB-UniRule"/>
</dbReference>
<sequence length="255" mass="25598">MNLLSSLRVAVSLLTIVPIRARPIERRTAPTAMILAPLAVVPVGVGVGLILWLAHRIELPWLVTGLLGVAAAALGTRAFHLDGLADTVDALGSGWNRDKALEIMRKGDIGPMGVIALIIVIGLQASAFGTIADDLGGAAAVGLIICLSRAALSIACVRGVPAARPSGLGALVAGSVPTPVALINSLIMIMIGAGLGILAGVGPIGGMIAVAAGLLAALLLVCWVLRRIGGVTGDVMGASVELAATVTALCCLVNW</sequence>
<evidence type="ECO:0000256" key="14">
    <source>
        <dbReference type="ARBA" id="ARBA00025228"/>
    </source>
</evidence>
<keyword evidence="13 19" id="KW-0472">Membrane</keyword>
<evidence type="ECO:0000256" key="17">
    <source>
        <dbReference type="ARBA" id="ARBA00048623"/>
    </source>
</evidence>
<evidence type="ECO:0000256" key="16">
    <source>
        <dbReference type="ARBA" id="ARBA00032853"/>
    </source>
</evidence>